<dbReference type="OrthoDB" id="4966992at2759"/>
<comment type="caution">
    <text evidence="1">The sequence shown here is derived from an EMBL/GenBank/DDBJ whole genome shotgun (WGS) entry which is preliminary data.</text>
</comment>
<dbReference type="Proteomes" id="UP000738349">
    <property type="component" value="Unassembled WGS sequence"/>
</dbReference>
<evidence type="ECO:0000313" key="2">
    <source>
        <dbReference type="Proteomes" id="UP000738349"/>
    </source>
</evidence>
<reference evidence="1" key="1">
    <citation type="journal article" date="2021" name="Nat. Commun.">
        <title>Genetic determinants of endophytism in the Arabidopsis root mycobiome.</title>
        <authorList>
            <person name="Mesny F."/>
            <person name="Miyauchi S."/>
            <person name="Thiergart T."/>
            <person name="Pickel B."/>
            <person name="Atanasova L."/>
            <person name="Karlsson M."/>
            <person name="Huettel B."/>
            <person name="Barry K.W."/>
            <person name="Haridas S."/>
            <person name="Chen C."/>
            <person name="Bauer D."/>
            <person name="Andreopoulos W."/>
            <person name="Pangilinan J."/>
            <person name="LaButti K."/>
            <person name="Riley R."/>
            <person name="Lipzen A."/>
            <person name="Clum A."/>
            <person name="Drula E."/>
            <person name="Henrissat B."/>
            <person name="Kohler A."/>
            <person name="Grigoriev I.V."/>
            <person name="Martin F.M."/>
            <person name="Hacquard S."/>
        </authorList>
    </citation>
    <scope>NUCLEOTIDE SEQUENCE</scope>
    <source>
        <strain evidence="1">MPI-CAGE-AT-0147</strain>
    </source>
</reference>
<accession>A0A9P9EG34</accession>
<proteinExistence type="predicted"/>
<gene>
    <name evidence="1" type="ORF">EDB81DRAFT_608665</name>
</gene>
<feature type="non-terminal residue" evidence="1">
    <location>
        <position position="1"/>
    </location>
</feature>
<organism evidence="1 2">
    <name type="scientific">Dactylonectria macrodidyma</name>
    <dbReference type="NCBI Taxonomy" id="307937"/>
    <lineage>
        <taxon>Eukaryota</taxon>
        <taxon>Fungi</taxon>
        <taxon>Dikarya</taxon>
        <taxon>Ascomycota</taxon>
        <taxon>Pezizomycotina</taxon>
        <taxon>Sordariomycetes</taxon>
        <taxon>Hypocreomycetidae</taxon>
        <taxon>Hypocreales</taxon>
        <taxon>Nectriaceae</taxon>
        <taxon>Dactylonectria</taxon>
    </lineage>
</organism>
<evidence type="ECO:0000313" key="1">
    <source>
        <dbReference type="EMBL" id="KAH7137640.1"/>
    </source>
</evidence>
<keyword evidence="2" id="KW-1185">Reference proteome</keyword>
<dbReference type="AlphaFoldDB" id="A0A9P9EG34"/>
<protein>
    <submittedName>
        <fullName evidence="1">Uncharacterized protein</fullName>
    </submittedName>
</protein>
<sequence>FQYHADRLTASAVTQTYHYIIEGGLGYGLLTTGEAIVFLRVDWEEPETLYYHLAEPSPKVVAYPNHFHVCTAVGQYLAFSLMALGQPGERWMHGKEDHRQATLNLSTWAE</sequence>
<feature type="non-terminal residue" evidence="1">
    <location>
        <position position="110"/>
    </location>
</feature>
<name>A0A9P9EG34_9HYPO</name>
<dbReference type="EMBL" id="JAGMUV010000012">
    <property type="protein sequence ID" value="KAH7137640.1"/>
    <property type="molecule type" value="Genomic_DNA"/>
</dbReference>